<name>A0A9P6EW27_9FUNG</name>
<evidence type="ECO:0000313" key="2">
    <source>
        <dbReference type="Proteomes" id="UP000723463"/>
    </source>
</evidence>
<comment type="caution">
    <text evidence="1">The sequence shown here is derived from an EMBL/GenBank/DDBJ whole genome shotgun (WGS) entry which is preliminary data.</text>
</comment>
<keyword evidence="2" id="KW-1185">Reference proteome</keyword>
<accession>A0A9P6EW27</accession>
<proteinExistence type="predicted"/>
<reference evidence="1" key="1">
    <citation type="journal article" date="2020" name="Fungal Divers.">
        <title>Resolving the Mortierellaceae phylogeny through synthesis of multi-gene phylogenetics and phylogenomics.</title>
        <authorList>
            <person name="Vandepol N."/>
            <person name="Liber J."/>
            <person name="Desiro A."/>
            <person name="Na H."/>
            <person name="Kennedy M."/>
            <person name="Barry K."/>
            <person name="Grigoriev I.V."/>
            <person name="Miller A.N."/>
            <person name="O'Donnell K."/>
            <person name="Stajich J.E."/>
            <person name="Bonito G."/>
        </authorList>
    </citation>
    <scope>NUCLEOTIDE SEQUENCE</scope>
    <source>
        <strain evidence="1">NRRL 2591</strain>
    </source>
</reference>
<gene>
    <name evidence="1" type="ORF">EC957_012224</name>
</gene>
<sequence length="357" mass="39880">MTDISVISNAQFHQLLKQKQGVGYMMDVAQVEELSTATLSDGSSAPEIQLPDVVYVHNMCGQEDVMVGQDDLMVGQQDRDDVSVGRGGQADILHLNNQHIDPSGQVRGALRRLSLEEYKSKKQDSTSVAYEQDLMLKLHEAESSFRKDLEAAEQTLDLNIQRLKYMAVEMSLARFEKYQKRAIAAGFITSPSQPSASSSTSSTTSVESSLVKISSIDDGKPLDCSDINWQLLPKWNAEWKKERDLEAFLKIMSNFHTTITRSGKRPFAEGVACQCWLSSFRHLGGSVSELTTQIEEARSWDAMQSCFKDWFTRSDCSIDAVHFESLVWQRDVPIARFGQIFKSAASAKETVQGQNTT</sequence>
<dbReference type="Proteomes" id="UP000723463">
    <property type="component" value="Unassembled WGS sequence"/>
</dbReference>
<protein>
    <submittedName>
        <fullName evidence="1">Uncharacterized protein</fullName>
    </submittedName>
</protein>
<dbReference type="EMBL" id="JAAAXW010000932">
    <property type="protein sequence ID" value="KAF9536190.1"/>
    <property type="molecule type" value="Genomic_DNA"/>
</dbReference>
<evidence type="ECO:0000313" key="1">
    <source>
        <dbReference type="EMBL" id="KAF9536190.1"/>
    </source>
</evidence>
<organism evidence="1 2">
    <name type="scientific">Mortierella hygrophila</name>
    <dbReference type="NCBI Taxonomy" id="979708"/>
    <lineage>
        <taxon>Eukaryota</taxon>
        <taxon>Fungi</taxon>
        <taxon>Fungi incertae sedis</taxon>
        <taxon>Mucoromycota</taxon>
        <taxon>Mortierellomycotina</taxon>
        <taxon>Mortierellomycetes</taxon>
        <taxon>Mortierellales</taxon>
        <taxon>Mortierellaceae</taxon>
        <taxon>Mortierella</taxon>
    </lineage>
</organism>
<dbReference type="AlphaFoldDB" id="A0A9P6EW27"/>